<feature type="compositionally biased region" description="Low complexity" evidence="5">
    <location>
        <begin position="14"/>
        <end position="25"/>
    </location>
</feature>
<proteinExistence type="inferred from homology"/>
<dbReference type="EMBL" id="MJFZ01000705">
    <property type="protein sequence ID" value="RAW25847.1"/>
    <property type="molecule type" value="Genomic_DNA"/>
</dbReference>
<dbReference type="PANTHER" id="PTHR12100">
    <property type="entry name" value="SEC10"/>
    <property type="match status" value="1"/>
</dbReference>
<evidence type="ECO:0000313" key="9">
    <source>
        <dbReference type="EMBL" id="RAW25847.1"/>
    </source>
</evidence>
<comment type="similarity">
    <text evidence="1">Belongs to the SEC10 family.</text>
</comment>
<dbReference type="STRING" id="29920.A0A329RM98"/>
<dbReference type="Pfam" id="PF20667">
    <property type="entry name" value="Sec10_N"/>
    <property type="match status" value="1"/>
</dbReference>
<evidence type="ECO:0000256" key="2">
    <source>
        <dbReference type="ARBA" id="ARBA00022448"/>
    </source>
</evidence>
<dbReference type="Proteomes" id="UP000251314">
    <property type="component" value="Unassembled WGS sequence"/>
</dbReference>
<dbReference type="GO" id="GO:0000145">
    <property type="term" value="C:exocyst"/>
    <property type="evidence" value="ECO:0007669"/>
    <property type="project" value="TreeGrafter"/>
</dbReference>
<organism evidence="9 10">
    <name type="scientific">Phytophthora cactorum</name>
    <dbReference type="NCBI Taxonomy" id="29920"/>
    <lineage>
        <taxon>Eukaryota</taxon>
        <taxon>Sar</taxon>
        <taxon>Stramenopiles</taxon>
        <taxon>Oomycota</taxon>
        <taxon>Peronosporomycetes</taxon>
        <taxon>Peronosporales</taxon>
        <taxon>Peronosporaceae</taxon>
        <taxon>Phytophthora</taxon>
    </lineage>
</organism>
<dbReference type="GO" id="GO:0006893">
    <property type="term" value="P:Golgi to plasma membrane transport"/>
    <property type="evidence" value="ECO:0007669"/>
    <property type="project" value="TreeGrafter"/>
</dbReference>
<dbReference type="EMBL" id="RCMV01000717">
    <property type="protein sequence ID" value="KAG3213592.1"/>
    <property type="molecule type" value="Genomic_DNA"/>
</dbReference>
<dbReference type="PANTHER" id="PTHR12100:SF0">
    <property type="entry name" value="EXOCYST COMPLEX COMPONENT 5"/>
    <property type="match status" value="1"/>
</dbReference>
<feature type="domain" description="Exocyst complex component Sec10 N-terminal" evidence="7">
    <location>
        <begin position="90"/>
        <end position="198"/>
    </location>
</feature>
<feature type="compositionally biased region" description="Low complexity" evidence="5">
    <location>
        <begin position="498"/>
        <end position="528"/>
    </location>
</feature>
<reference evidence="8" key="2">
    <citation type="submission" date="2018-05" db="EMBL/GenBank/DDBJ databases">
        <title>Effector identification in a new, highly contiguous assembly of the strawberry crown rot pathogen Phytophthora cactorum.</title>
        <authorList>
            <person name="Armitage A.D."/>
            <person name="Nellist C.F."/>
            <person name="Bates H."/>
            <person name="Vickerstaff R.J."/>
            <person name="Harrison R.J."/>
        </authorList>
    </citation>
    <scope>NUCLEOTIDE SEQUENCE</scope>
    <source>
        <strain evidence="8">P421</strain>
    </source>
</reference>
<gene>
    <name evidence="9" type="ORF">PC110_g17734</name>
    <name evidence="8" type="ORF">PC129_g15472</name>
</gene>
<keyword evidence="10" id="KW-1185">Reference proteome</keyword>
<feature type="region of interest" description="Disordered" evidence="5">
    <location>
        <begin position="493"/>
        <end position="528"/>
    </location>
</feature>
<evidence type="ECO:0000313" key="10">
    <source>
        <dbReference type="Proteomes" id="UP000251314"/>
    </source>
</evidence>
<feature type="region of interest" description="Disordered" evidence="5">
    <location>
        <begin position="1"/>
        <end position="25"/>
    </location>
</feature>
<dbReference type="InterPro" id="IPR009976">
    <property type="entry name" value="Sec10-like"/>
</dbReference>
<evidence type="ECO:0000259" key="7">
    <source>
        <dbReference type="Pfam" id="PF20667"/>
    </source>
</evidence>
<comment type="caution">
    <text evidence="9">The sequence shown here is derived from an EMBL/GenBank/DDBJ whole genome shotgun (WGS) entry which is preliminary data.</text>
</comment>
<dbReference type="OrthoDB" id="125856at2759"/>
<dbReference type="Proteomes" id="UP000760860">
    <property type="component" value="Unassembled WGS sequence"/>
</dbReference>
<evidence type="ECO:0000256" key="4">
    <source>
        <dbReference type="ARBA" id="ARBA00023054"/>
    </source>
</evidence>
<keyword evidence="2" id="KW-0813">Transport</keyword>
<evidence type="ECO:0000256" key="1">
    <source>
        <dbReference type="ARBA" id="ARBA00006572"/>
    </source>
</evidence>
<dbReference type="InterPro" id="IPR048625">
    <property type="entry name" value="Sec10_N"/>
</dbReference>
<dbReference type="VEuPathDB" id="FungiDB:PC110_g17734"/>
<dbReference type="AlphaFoldDB" id="A0A329RM98"/>
<evidence type="ECO:0000256" key="3">
    <source>
        <dbReference type="ARBA" id="ARBA00022483"/>
    </source>
</evidence>
<sequence>MTGRTEGPTWGARSASSLSPSGPSAELEKLLAAATDSTRTQVGAYNDETMVDELLTSTWEPIDPTFDTRSSLASFTQQTTSLNALQSVLTESIDRLVQHRKLVSNRIAELEQDSRRVSSKFQEGLVKPDMLLNDICAQMEDLEERFTKVSSSAVTIGDKLSTLDSERSRVLETDELMEALLALNDPSSKLTKSSNRLFNTLHDPNQLHEASQIIKKISVFSSELSSPTIAYAVAEIERLSQTTENNLLTEFSNEQEKGNLTGMRRCAESLIEYNDKEKVADRYVWNVMCDQLAKSAGESVVASLDPIEDLDALFTKILAICTEQFPVIDSVFPAAVCASIRELLVERLFNDPAFGILSFLDQFLKTRRYTESLAADVEGVSSAASSSPNRDYVKLLCSAYERSCRMVAEIEAIDHANQSGPYKREDVSNQDPNCDNDHLNEPATAAEHERIHTFLNLQLHSLFGNHREKYLEAELDLLQDQFKDILAAVQFPQPPLPSKNKGGTSKSKSSATTTVANISTPSPSASSTQLVSSASITSISSSNLEKDGGIFQLESSLVFFENLRGLAEDEGVPSRYADVMDEAIDRCDIVLKGSELRGEILTKVFTSFVASFGDEYVAKLMTLTKEILQEQRLTPDSPLQFFIVTEALLKRIDFLDEQFETFIAPLQEDLPTQLTICQESKRKCLNKLETLIAAGLQQVLTVIEKAIGQILTAHQGKGDFLGSQASMSLSSSKACQKCTDYLQPLVTVICRVLIEQNCDHFLTALTRSFKDLYLQHLRKFRFDPDGACMLLRDVSEYRQAFRSTSLPAAVDDTFDLLHEVANVFALPPENLGGFVREGKLATLNKQTLHHIVKRRWDYKTNADKLSASLKHAKEAKDEKAT</sequence>
<evidence type="ECO:0000313" key="8">
    <source>
        <dbReference type="EMBL" id="KAG3213592.1"/>
    </source>
</evidence>
<dbReference type="GO" id="GO:0006887">
    <property type="term" value="P:exocytosis"/>
    <property type="evidence" value="ECO:0007669"/>
    <property type="project" value="UniProtKB-KW"/>
</dbReference>
<keyword evidence="3" id="KW-0268">Exocytosis</keyword>
<protein>
    <submittedName>
        <fullName evidence="9">Uncharacterized protein</fullName>
    </submittedName>
</protein>
<evidence type="ECO:0000259" key="6">
    <source>
        <dbReference type="Pfam" id="PF07393"/>
    </source>
</evidence>
<reference evidence="9 10" key="1">
    <citation type="submission" date="2018-01" db="EMBL/GenBank/DDBJ databases">
        <title>Draft genome of the strawberry crown rot pathogen Phytophthora cactorum.</title>
        <authorList>
            <person name="Armitage A.D."/>
            <person name="Lysoe E."/>
            <person name="Nellist C.F."/>
            <person name="Harrison R.J."/>
            <person name="Brurberg M.B."/>
        </authorList>
    </citation>
    <scope>NUCLEOTIDE SEQUENCE [LARGE SCALE GENOMIC DNA]</scope>
    <source>
        <strain evidence="9 10">10300</strain>
    </source>
</reference>
<feature type="domain" description="Exocyst complex component Sec10-like alpha-helical bundle" evidence="6">
    <location>
        <begin position="210"/>
        <end position="861"/>
    </location>
</feature>
<keyword evidence="4" id="KW-0175">Coiled coil</keyword>
<dbReference type="Pfam" id="PF07393">
    <property type="entry name" value="Sec10_HB"/>
    <property type="match status" value="1"/>
</dbReference>
<name>A0A329RM98_9STRA</name>
<dbReference type="InterPro" id="IPR048627">
    <property type="entry name" value="Sec10_HB"/>
</dbReference>
<accession>A0A329RM98</accession>
<evidence type="ECO:0000256" key="5">
    <source>
        <dbReference type="SAM" id="MobiDB-lite"/>
    </source>
</evidence>